<proteinExistence type="inferred from homology"/>
<dbReference type="FunFam" id="1.10.4160.10:FF:000001">
    <property type="entry name" value="Uracil permease, putative"/>
    <property type="match status" value="1"/>
</dbReference>
<evidence type="ECO:0008006" key="10">
    <source>
        <dbReference type="Google" id="ProtNLM"/>
    </source>
</evidence>
<keyword evidence="3 7" id="KW-0812">Transmembrane</keyword>
<evidence type="ECO:0000256" key="7">
    <source>
        <dbReference type="SAM" id="Phobius"/>
    </source>
</evidence>
<name>G0W4Z2_NAUDC</name>
<sequence length="667" mass="75846">MSNKMPGDDLAIIFSTTTRGGHTYENEEYEPLQGQGSFESIDNVHQSSNGYRRPRTGDANDEKDKEEEFTGNKVTTRYYEQSSIEEKDIGIELPPARQPTEYKTKWEKIYNEYLIVDKSTAGVSLLDSFMFNNDLKPVEKKRRVWSWYNFCYFWLAECFNINTWQIAATGLQLGLNWWQCWITIWIGYGFVGVFVVLASRIGSAYHLSFPISSRASFGVFFSLWPIINRVVMAIVWYSVQSWIAVAPVALMLRSIFGKNLPDRIPNHFGSPNSTTFEFMCFFIFWVVEFPFLLIEPHKVRHLFTVKAALVPFASFGFLIWSVRKAGGTIALGALNSEQPKGSEFSWAMLRSIMGCMANFSTMVINAPDFSRFAKTKHSALWSQLFCIPFLFSITCLVGILVTAAGYELYGVNYWSPLDVLEQFLVRSYTKGTRAGVFLISFVFALAQLGTNISANSLSCGTDMSALLPKFINIRRGSVFCAFMALCICPWNLMATSSKFTMALSAYAIFLSSIAGVVCADYFVVRRGYIKLTHVYSHQKGSFYMYGNKYGINWRALVGYLCGVAPNLPGFIGEVGAPKITVSDGAMKLYYLNYWIGYALSFLSYLVLCYFFPVPGVPVKNFLTDKGWFQHWTNVEDFDHQWRMSLNKDDLADDTISIQEYAHEKTFF</sequence>
<feature type="compositionally biased region" description="Basic and acidic residues" evidence="6">
    <location>
        <begin position="55"/>
        <end position="70"/>
    </location>
</feature>
<feature type="region of interest" description="Disordered" evidence="6">
    <location>
        <begin position="1"/>
        <end position="71"/>
    </location>
</feature>
<dbReference type="GO" id="GO:0032126">
    <property type="term" value="C:eisosome"/>
    <property type="evidence" value="ECO:0007669"/>
    <property type="project" value="EnsemblFungi"/>
</dbReference>
<protein>
    <recommendedName>
        <fullName evidence="10">Uracil permease</fullName>
    </recommendedName>
</protein>
<reference evidence="8 9" key="1">
    <citation type="journal article" date="2011" name="Proc. Natl. Acad. Sci. U.S.A.">
        <title>Evolutionary erosion of yeast sex chromosomes by mating-type switching accidents.</title>
        <authorList>
            <person name="Gordon J.L."/>
            <person name="Armisen D."/>
            <person name="Proux-Wera E."/>
            <person name="Oheigeartaigh S.S."/>
            <person name="Byrne K.P."/>
            <person name="Wolfe K.H."/>
        </authorList>
    </citation>
    <scope>NUCLEOTIDE SEQUENCE [LARGE SCALE GENOMIC DNA]</scope>
    <source>
        <strain evidence="9">ATCC 10597 / BCRC 20456 / CBS 421 / NBRC 0211 / NRRL Y-12639</strain>
    </source>
</reference>
<evidence type="ECO:0000256" key="2">
    <source>
        <dbReference type="ARBA" id="ARBA00008974"/>
    </source>
</evidence>
<comment type="subcellular location">
    <subcellularLocation>
        <location evidence="1">Membrane</location>
        <topology evidence="1">Multi-pass membrane protein</topology>
    </subcellularLocation>
</comment>
<organism evidence="8 9">
    <name type="scientific">Naumovozyma dairenensis (strain ATCC 10597 / BCRC 20456 / CBS 421 / NBRC 0211 / NRRL Y-12639)</name>
    <name type="common">Saccharomyces dairenensis</name>
    <dbReference type="NCBI Taxonomy" id="1071378"/>
    <lineage>
        <taxon>Eukaryota</taxon>
        <taxon>Fungi</taxon>
        <taxon>Dikarya</taxon>
        <taxon>Ascomycota</taxon>
        <taxon>Saccharomycotina</taxon>
        <taxon>Saccharomycetes</taxon>
        <taxon>Saccharomycetales</taxon>
        <taxon>Saccharomycetaceae</taxon>
        <taxon>Naumovozyma</taxon>
    </lineage>
</organism>
<feature type="transmembrane region" description="Helical" evidence="7">
    <location>
        <begin position="344"/>
        <end position="364"/>
    </location>
</feature>
<dbReference type="Gene3D" id="1.10.4160.10">
    <property type="entry name" value="Hydantoin permease"/>
    <property type="match status" value="1"/>
</dbReference>
<dbReference type="GO" id="GO:0005886">
    <property type="term" value="C:plasma membrane"/>
    <property type="evidence" value="ECO:0007669"/>
    <property type="project" value="EnsemblFungi"/>
</dbReference>
<dbReference type="InterPro" id="IPR001248">
    <property type="entry name" value="Pur-cyt_permease"/>
</dbReference>
<dbReference type="KEGG" id="ndi:NDAI_0A07260"/>
<dbReference type="InterPro" id="IPR045225">
    <property type="entry name" value="Uracil/uridine/allantoin_perm"/>
</dbReference>
<keyword evidence="4 7" id="KW-1133">Transmembrane helix</keyword>
<gene>
    <name evidence="8" type="primary">NDAI0A07260</name>
    <name evidence="8" type="ordered locus">NDAI_0A07260</name>
</gene>
<accession>G0W4Z2</accession>
<feature type="transmembrane region" description="Helical" evidence="7">
    <location>
        <begin position="301"/>
        <end position="322"/>
    </location>
</feature>
<feature type="transmembrane region" description="Helical" evidence="7">
    <location>
        <begin position="499"/>
        <end position="523"/>
    </location>
</feature>
<dbReference type="HOGENOM" id="CLU_021555_2_2_1"/>
<evidence type="ECO:0000313" key="8">
    <source>
        <dbReference type="EMBL" id="CCD22880.1"/>
    </source>
</evidence>
<dbReference type="GeneID" id="11494260"/>
<feature type="transmembrane region" description="Helical" evidence="7">
    <location>
        <begin position="180"/>
        <end position="201"/>
    </location>
</feature>
<comment type="similarity">
    <text evidence="2">Belongs to the purine-cytosine permease (2.A.39) family.</text>
</comment>
<feature type="transmembrane region" description="Helical" evidence="7">
    <location>
        <begin position="384"/>
        <end position="406"/>
    </location>
</feature>
<dbReference type="RefSeq" id="XP_003668123.1">
    <property type="nucleotide sequence ID" value="XM_003668075.1"/>
</dbReference>
<evidence type="ECO:0000256" key="6">
    <source>
        <dbReference type="SAM" id="MobiDB-lite"/>
    </source>
</evidence>
<feature type="transmembrane region" description="Helical" evidence="7">
    <location>
        <begin position="551"/>
        <end position="571"/>
    </location>
</feature>
<evidence type="ECO:0000256" key="3">
    <source>
        <dbReference type="ARBA" id="ARBA00022692"/>
    </source>
</evidence>
<dbReference type="GO" id="GO:0015505">
    <property type="term" value="F:uracil:monoatomic cation symporter activity"/>
    <property type="evidence" value="ECO:0007669"/>
    <property type="project" value="EnsemblFungi"/>
</dbReference>
<evidence type="ECO:0000313" key="9">
    <source>
        <dbReference type="Proteomes" id="UP000000689"/>
    </source>
</evidence>
<feature type="transmembrane region" description="Helical" evidence="7">
    <location>
        <begin position="276"/>
        <end position="294"/>
    </location>
</feature>
<keyword evidence="9" id="KW-1185">Reference proteome</keyword>
<dbReference type="CDD" id="cd11482">
    <property type="entry name" value="SLC-NCS1sbd_NRT1-like"/>
    <property type="match status" value="1"/>
</dbReference>
<dbReference type="OMA" id="CGTDMSA"/>
<dbReference type="Proteomes" id="UP000000689">
    <property type="component" value="Chromosome 1"/>
</dbReference>
<dbReference type="Pfam" id="PF02133">
    <property type="entry name" value="Transp_cyt_pur"/>
    <property type="match status" value="1"/>
</dbReference>
<feature type="transmembrane region" description="Helical" evidence="7">
    <location>
        <begin position="434"/>
        <end position="454"/>
    </location>
</feature>
<evidence type="ECO:0000256" key="1">
    <source>
        <dbReference type="ARBA" id="ARBA00004141"/>
    </source>
</evidence>
<feature type="transmembrane region" description="Helical" evidence="7">
    <location>
        <begin position="475"/>
        <end position="493"/>
    </location>
</feature>
<evidence type="ECO:0000256" key="4">
    <source>
        <dbReference type="ARBA" id="ARBA00022989"/>
    </source>
</evidence>
<feature type="compositionally biased region" description="Polar residues" evidence="6">
    <location>
        <begin position="34"/>
        <end position="50"/>
    </location>
</feature>
<dbReference type="InterPro" id="IPR012681">
    <property type="entry name" value="NCS1"/>
</dbReference>
<dbReference type="AlphaFoldDB" id="G0W4Z2"/>
<dbReference type="OrthoDB" id="2018619at2759"/>
<dbReference type="NCBIfam" id="TIGR00800">
    <property type="entry name" value="ncs1"/>
    <property type="match status" value="1"/>
</dbReference>
<feature type="transmembrane region" description="Helical" evidence="7">
    <location>
        <begin position="591"/>
        <end position="611"/>
    </location>
</feature>
<dbReference type="EMBL" id="HE580267">
    <property type="protein sequence ID" value="CCD22880.1"/>
    <property type="molecule type" value="Genomic_DNA"/>
</dbReference>
<dbReference type="PANTHER" id="PTHR30618:SF2">
    <property type="entry name" value="ALLANTOIN PERMEASE-RELATED"/>
    <property type="match status" value="1"/>
</dbReference>
<evidence type="ECO:0000256" key="5">
    <source>
        <dbReference type="ARBA" id="ARBA00023136"/>
    </source>
</evidence>
<dbReference type="PANTHER" id="PTHR30618">
    <property type="entry name" value="NCS1 FAMILY PURINE/PYRIMIDINE TRANSPORTER"/>
    <property type="match status" value="1"/>
</dbReference>
<keyword evidence="5 7" id="KW-0472">Membrane</keyword>
<dbReference type="eggNOG" id="KOG2466">
    <property type="taxonomic scope" value="Eukaryota"/>
</dbReference>